<evidence type="ECO:0008006" key="2">
    <source>
        <dbReference type="Google" id="ProtNLM"/>
    </source>
</evidence>
<evidence type="ECO:0000313" key="1">
    <source>
        <dbReference type="EMBL" id="GAG42174.1"/>
    </source>
</evidence>
<organism evidence="1">
    <name type="scientific">marine sediment metagenome</name>
    <dbReference type="NCBI Taxonomy" id="412755"/>
    <lineage>
        <taxon>unclassified sequences</taxon>
        <taxon>metagenomes</taxon>
        <taxon>ecological metagenomes</taxon>
    </lineage>
</organism>
<dbReference type="Gene3D" id="3.40.50.720">
    <property type="entry name" value="NAD(P)-binding Rossmann-like Domain"/>
    <property type="match status" value="1"/>
</dbReference>
<gene>
    <name evidence="1" type="ORF">S01H1_84378</name>
</gene>
<proteinExistence type="predicted"/>
<dbReference type="SUPFAM" id="SSF51735">
    <property type="entry name" value="NAD(P)-binding Rossmann-fold domains"/>
    <property type="match status" value="1"/>
</dbReference>
<reference evidence="1" key="1">
    <citation type="journal article" date="2014" name="Front. Microbiol.">
        <title>High frequency of phylogenetically diverse reductive dehalogenase-homologous genes in deep subseafloor sedimentary metagenomes.</title>
        <authorList>
            <person name="Kawai M."/>
            <person name="Futagami T."/>
            <person name="Toyoda A."/>
            <person name="Takaki Y."/>
            <person name="Nishi S."/>
            <person name="Hori S."/>
            <person name="Arai W."/>
            <person name="Tsubouchi T."/>
            <person name="Morono Y."/>
            <person name="Uchiyama I."/>
            <person name="Ito T."/>
            <person name="Fujiyama A."/>
            <person name="Inagaki F."/>
            <person name="Takami H."/>
        </authorList>
    </citation>
    <scope>NUCLEOTIDE SEQUENCE</scope>
    <source>
        <strain evidence="1">Expedition CK06-06</strain>
    </source>
</reference>
<protein>
    <recommendedName>
        <fullName evidence="2">CoA-binding domain-containing protein</fullName>
    </recommendedName>
</protein>
<dbReference type="EMBL" id="BARS01057588">
    <property type="protein sequence ID" value="GAG42174.1"/>
    <property type="molecule type" value="Genomic_DNA"/>
</dbReference>
<dbReference type="InterPro" id="IPR036291">
    <property type="entry name" value="NAD(P)-bd_dom_sf"/>
</dbReference>
<comment type="caution">
    <text evidence="1">The sequence shown here is derived from an EMBL/GenBank/DDBJ whole genome shotgun (WGS) entry which is preliminary data.</text>
</comment>
<sequence length="45" mass="4816">MDIKMSSMNNLFNPKSVAVIGASRNSAKLGFHVMLSLTKGGFPSM</sequence>
<dbReference type="AlphaFoldDB" id="X0XG62"/>
<accession>X0XG62</accession>
<name>X0XG62_9ZZZZ</name>
<feature type="non-terminal residue" evidence="1">
    <location>
        <position position="45"/>
    </location>
</feature>